<dbReference type="CDD" id="cd13956">
    <property type="entry name" value="PT_UbiA"/>
    <property type="match status" value="1"/>
</dbReference>
<evidence type="ECO:0000256" key="4">
    <source>
        <dbReference type="ARBA" id="ARBA00023136"/>
    </source>
</evidence>
<dbReference type="InterPro" id="IPR000537">
    <property type="entry name" value="UbiA_prenyltransferase"/>
</dbReference>
<evidence type="ECO:0000256" key="1">
    <source>
        <dbReference type="ARBA" id="ARBA00004141"/>
    </source>
</evidence>
<dbReference type="InterPro" id="IPR044878">
    <property type="entry name" value="UbiA_sf"/>
</dbReference>
<evidence type="ECO:0000313" key="7">
    <source>
        <dbReference type="Proteomes" id="UP001241072"/>
    </source>
</evidence>
<feature type="transmembrane region" description="Helical" evidence="5">
    <location>
        <begin position="219"/>
        <end position="240"/>
    </location>
</feature>
<comment type="caution">
    <text evidence="6">The sequence shown here is derived from an EMBL/GenBank/DDBJ whole genome shotgun (WGS) entry which is preliminary data.</text>
</comment>
<protein>
    <submittedName>
        <fullName evidence="6">UbiA family prenyltransferase</fullName>
    </submittedName>
</protein>
<sequence>MLALARSTHPAPTLGVTLIAAVLGVASGLEPWRVAVLAAVILFNQLSVGLSNDWLDAPRDRRVGRTDKPIATGEVPERVARAWAFGTAAASILTSLALGWPAAVANLVFLGAGWAYNLGLKSTPVSVLPYALGFGALPFVVTLSRPDPAAATWWAAAAGALLGVAAHFANVIPDLEDDRATGVRGLPHRIGAQASGGVVAVALAAASLLLVLGPGDPDPLRLAGLGLSLAIAVACAALVVRRSSSRAAFLLTIAAALVAVLLLLGSGTRVLA</sequence>
<feature type="transmembrane region" description="Helical" evidence="5">
    <location>
        <begin position="151"/>
        <end position="169"/>
    </location>
</feature>
<reference evidence="6 7" key="1">
    <citation type="submission" date="2023-07" db="EMBL/GenBank/DDBJ databases">
        <title>Protaetiibacter sp. nov WY-16 isolated from soil.</title>
        <authorList>
            <person name="Liu B."/>
            <person name="Wan Y."/>
        </authorList>
    </citation>
    <scope>NUCLEOTIDE SEQUENCE [LARGE SCALE GENOMIC DNA]</scope>
    <source>
        <strain evidence="6 7">WY-16</strain>
    </source>
</reference>
<evidence type="ECO:0000256" key="3">
    <source>
        <dbReference type="ARBA" id="ARBA00022989"/>
    </source>
</evidence>
<organism evidence="6 7">
    <name type="scientific">Antiquaquibacter soli</name>
    <dbReference type="NCBI Taxonomy" id="3064523"/>
    <lineage>
        <taxon>Bacteria</taxon>
        <taxon>Bacillati</taxon>
        <taxon>Actinomycetota</taxon>
        <taxon>Actinomycetes</taxon>
        <taxon>Micrococcales</taxon>
        <taxon>Microbacteriaceae</taxon>
        <taxon>Antiquaquibacter</taxon>
    </lineage>
</organism>
<feature type="transmembrane region" description="Helical" evidence="5">
    <location>
        <begin position="127"/>
        <end position="145"/>
    </location>
</feature>
<keyword evidence="4 5" id="KW-0472">Membrane</keyword>
<dbReference type="EMBL" id="JAUQUB010000001">
    <property type="protein sequence ID" value="MDO7882237.1"/>
    <property type="molecule type" value="Genomic_DNA"/>
</dbReference>
<keyword evidence="3 5" id="KW-1133">Transmembrane helix</keyword>
<feature type="transmembrane region" description="Helical" evidence="5">
    <location>
        <begin position="82"/>
        <end position="115"/>
    </location>
</feature>
<accession>A0ABT9BSB6</accession>
<keyword evidence="2 5" id="KW-0812">Transmembrane</keyword>
<dbReference type="RefSeq" id="WP_305002617.1">
    <property type="nucleotide sequence ID" value="NZ_JAUQUB010000001.1"/>
</dbReference>
<feature type="transmembrane region" description="Helical" evidence="5">
    <location>
        <begin position="190"/>
        <end position="213"/>
    </location>
</feature>
<dbReference type="Pfam" id="PF01040">
    <property type="entry name" value="UbiA"/>
    <property type="match status" value="1"/>
</dbReference>
<evidence type="ECO:0000256" key="2">
    <source>
        <dbReference type="ARBA" id="ARBA00022692"/>
    </source>
</evidence>
<dbReference type="Proteomes" id="UP001241072">
    <property type="component" value="Unassembled WGS sequence"/>
</dbReference>
<name>A0ABT9BSB6_9MICO</name>
<comment type="subcellular location">
    <subcellularLocation>
        <location evidence="1">Membrane</location>
        <topology evidence="1">Multi-pass membrane protein</topology>
    </subcellularLocation>
</comment>
<evidence type="ECO:0000313" key="6">
    <source>
        <dbReference type="EMBL" id="MDO7882237.1"/>
    </source>
</evidence>
<dbReference type="Gene3D" id="1.10.357.140">
    <property type="entry name" value="UbiA prenyltransferase"/>
    <property type="match status" value="1"/>
</dbReference>
<evidence type="ECO:0000256" key="5">
    <source>
        <dbReference type="SAM" id="Phobius"/>
    </source>
</evidence>
<gene>
    <name evidence="6" type="ORF">Q5716_08375</name>
</gene>
<keyword evidence="7" id="KW-1185">Reference proteome</keyword>
<feature type="transmembrane region" description="Helical" evidence="5">
    <location>
        <begin position="247"/>
        <end position="266"/>
    </location>
</feature>
<proteinExistence type="predicted"/>